<feature type="chain" id="PRO_5026749428" evidence="3">
    <location>
        <begin position="20"/>
        <end position="265"/>
    </location>
</feature>
<reference evidence="5 6" key="1">
    <citation type="submission" date="2019-11" db="EMBL/GenBank/DDBJ databases">
        <title>Spirosoma endbachense sp. nov., isolated from a natural salt meadow.</title>
        <authorList>
            <person name="Rojas J."/>
            <person name="Ambika Manirajan B."/>
            <person name="Ratering S."/>
            <person name="Suarez C."/>
            <person name="Geissler-Plaum R."/>
            <person name="Schnell S."/>
        </authorList>
    </citation>
    <scope>NUCLEOTIDE SEQUENCE [LARGE SCALE GENOMIC DNA]</scope>
    <source>
        <strain evidence="5 6">I-24</strain>
    </source>
</reference>
<dbReference type="Proteomes" id="UP000464577">
    <property type="component" value="Chromosome"/>
</dbReference>
<evidence type="ECO:0000256" key="1">
    <source>
        <dbReference type="ARBA" id="ARBA00008668"/>
    </source>
</evidence>
<keyword evidence="2" id="KW-0378">Hydrolase</keyword>
<dbReference type="AlphaFoldDB" id="A0A6P1VQT9"/>
<protein>
    <submittedName>
        <fullName evidence="5">Lysophospholipase</fullName>
    </submittedName>
</protein>
<dbReference type="InterPro" id="IPR036514">
    <property type="entry name" value="SGNH_hydro_sf"/>
</dbReference>
<dbReference type="RefSeq" id="WP_162385470.1">
    <property type="nucleotide sequence ID" value="NZ_CP045997.1"/>
</dbReference>
<dbReference type="PANTHER" id="PTHR43695:SF1">
    <property type="entry name" value="RHAMNOGALACTURONAN ACETYLESTERASE"/>
    <property type="match status" value="1"/>
</dbReference>
<feature type="domain" description="SGNH hydrolase-type esterase" evidence="4">
    <location>
        <begin position="30"/>
        <end position="237"/>
    </location>
</feature>
<dbReference type="Gene3D" id="3.40.50.1110">
    <property type="entry name" value="SGNH hydrolase"/>
    <property type="match status" value="1"/>
</dbReference>
<dbReference type="PANTHER" id="PTHR43695">
    <property type="entry name" value="PUTATIVE (AFU_ORTHOLOGUE AFUA_2G17250)-RELATED"/>
    <property type="match status" value="1"/>
</dbReference>
<evidence type="ECO:0000256" key="2">
    <source>
        <dbReference type="ARBA" id="ARBA00022801"/>
    </source>
</evidence>
<dbReference type="CDD" id="cd01821">
    <property type="entry name" value="Rhamnogalacturan_acetylesterase_like"/>
    <property type="match status" value="1"/>
</dbReference>
<dbReference type="KEGG" id="senf:GJR95_08485"/>
<gene>
    <name evidence="5" type="ORF">GJR95_08485</name>
</gene>
<evidence type="ECO:0000259" key="4">
    <source>
        <dbReference type="Pfam" id="PF13472"/>
    </source>
</evidence>
<evidence type="ECO:0000256" key="3">
    <source>
        <dbReference type="SAM" id="SignalP"/>
    </source>
</evidence>
<name>A0A6P1VQT9_9BACT</name>
<accession>A0A6P1VQT9</accession>
<dbReference type="GO" id="GO:0016788">
    <property type="term" value="F:hydrolase activity, acting on ester bonds"/>
    <property type="evidence" value="ECO:0007669"/>
    <property type="project" value="UniProtKB-ARBA"/>
</dbReference>
<dbReference type="InterPro" id="IPR037459">
    <property type="entry name" value="RhgT-like"/>
</dbReference>
<evidence type="ECO:0000313" key="5">
    <source>
        <dbReference type="EMBL" id="QHV95055.1"/>
    </source>
</evidence>
<dbReference type="SUPFAM" id="SSF52266">
    <property type="entry name" value="SGNH hydrolase"/>
    <property type="match status" value="1"/>
</dbReference>
<evidence type="ECO:0000313" key="6">
    <source>
        <dbReference type="Proteomes" id="UP000464577"/>
    </source>
</evidence>
<feature type="signal peptide" evidence="3">
    <location>
        <begin position="1"/>
        <end position="19"/>
    </location>
</feature>
<comment type="similarity">
    <text evidence="1">Belongs to the 'GDSL' lipolytic enzyme family.</text>
</comment>
<keyword evidence="6" id="KW-1185">Reference proteome</keyword>
<dbReference type="InterPro" id="IPR013830">
    <property type="entry name" value="SGNH_hydro"/>
</dbReference>
<proteinExistence type="inferred from homology"/>
<organism evidence="5 6">
    <name type="scientific">Spirosoma endbachense</name>
    <dbReference type="NCBI Taxonomy" id="2666025"/>
    <lineage>
        <taxon>Bacteria</taxon>
        <taxon>Pseudomonadati</taxon>
        <taxon>Bacteroidota</taxon>
        <taxon>Cytophagia</taxon>
        <taxon>Cytophagales</taxon>
        <taxon>Cytophagaceae</taxon>
        <taxon>Spirosoma</taxon>
    </lineage>
</organism>
<dbReference type="EMBL" id="CP045997">
    <property type="protein sequence ID" value="QHV95055.1"/>
    <property type="molecule type" value="Genomic_DNA"/>
</dbReference>
<dbReference type="Pfam" id="PF13472">
    <property type="entry name" value="Lipase_GDSL_2"/>
    <property type="match status" value="1"/>
</dbReference>
<sequence length="265" mass="29458">MHRKRFSILIVLAALCWSAAVPPQRPTLYLIGDSTVKNGGDKGDGGMWGWGHYINDFFDTTRLHIENHAIGGRSSRTFLTEGRWTKIMANLKPGDFVMMQFGHNDAGAINDTSRARGTIRGTGDETQEIDNLLTKKHEIVHSYGWYMRNYVREAKAKGATPIVLSLVPRNVWKNGKVVRSADDYGKWAADIAKAEGACFIDLNGLVAKKYDAVGDSTTLQSTYFMKDHTHTNEAGAKVNAASVIDGLQQLNDCSLTKYIVSRYRK</sequence>
<keyword evidence="3" id="KW-0732">Signal</keyword>